<evidence type="ECO:0000313" key="2">
    <source>
        <dbReference type="EMBL" id="QAB16250.1"/>
    </source>
</evidence>
<accession>A0A410H614</accession>
<name>A0A410H614_9GAMM</name>
<organism evidence="2 3">
    <name type="scientific">Hydrogenovibrio thermophilus</name>
    <dbReference type="NCBI Taxonomy" id="265883"/>
    <lineage>
        <taxon>Bacteria</taxon>
        <taxon>Pseudomonadati</taxon>
        <taxon>Pseudomonadota</taxon>
        <taxon>Gammaproteobacteria</taxon>
        <taxon>Thiotrichales</taxon>
        <taxon>Piscirickettsiaceae</taxon>
        <taxon>Hydrogenovibrio</taxon>
    </lineage>
</organism>
<keyword evidence="3" id="KW-1185">Reference proteome</keyword>
<protein>
    <submittedName>
        <fullName evidence="2">Uncharacterized protein</fullName>
    </submittedName>
</protein>
<proteinExistence type="predicted"/>
<feature type="region of interest" description="Disordered" evidence="1">
    <location>
        <begin position="80"/>
        <end position="138"/>
    </location>
</feature>
<dbReference type="EMBL" id="CP035033">
    <property type="protein sequence ID" value="QAB16250.1"/>
    <property type="molecule type" value="Genomic_DNA"/>
</dbReference>
<evidence type="ECO:0000313" key="3">
    <source>
        <dbReference type="Proteomes" id="UP000285478"/>
    </source>
</evidence>
<gene>
    <name evidence="2" type="ORF">EPV75_11545</name>
</gene>
<evidence type="ECO:0000256" key="1">
    <source>
        <dbReference type="SAM" id="MobiDB-lite"/>
    </source>
</evidence>
<feature type="compositionally biased region" description="Polar residues" evidence="1">
    <location>
        <begin position="108"/>
        <end position="118"/>
    </location>
</feature>
<dbReference type="RefSeq" id="WP_011371520.1">
    <property type="nucleotide sequence ID" value="NZ_CP035033.1"/>
</dbReference>
<sequence>MLKQKLLITVIVGNIGLFTGVSFASDHAYPRTHAIQNMEGTHIIGGHLMTPEEKDIYQQKMENAKTPEEREKILRLNHQKMKARAKERGVPLRPMPPGQEQQMEHDGQYQNKMSNQMDDTYMSPGNHHDDEMGSHKMH</sequence>
<feature type="compositionally biased region" description="Basic and acidic residues" evidence="1">
    <location>
        <begin position="126"/>
        <end position="138"/>
    </location>
</feature>
<dbReference type="AlphaFoldDB" id="A0A410H614"/>
<dbReference type="KEGG" id="htr:EPV75_11545"/>
<reference evidence="2 3" key="1">
    <citation type="journal article" date="2018" name="Environ. Microbiol.">
        <title>Genomes of ubiquitous marine and hypersaline Hydrogenovibrio, Thiomicrorhabdus and Thiomicrospira spp. encode a diversity of mechanisms to sustain chemolithoautotrophy in heterogeneous environments.</title>
        <authorList>
            <person name="Scott K.M."/>
            <person name="Williams J."/>
            <person name="Porter C.M.B."/>
            <person name="Russel S."/>
            <person name="Harmer T.L."/>
            <person name="Paul J.H."/>
            <person name="Antonen K.M."/>
            <person name="Bridges M.K."/>
            <person name="Camper G.J."/>
            <person name="Campla C.K."/>
            <person name="Casella L.G."/>
            <person name="Chase E."/>
            <person name="Conrad J.W."/>
            <person name="Cruz M.C."/>
            <person name="Dunlap D.S."/>
            <person name="Duran L."/>
            <person name="Fahsbender E.M."/>
            <person name="Goldsmith D.B."/>
            <person name="Keeley R.F."/>
            <person name="Kondoff M.R."/>
            <person name="Kussy B.I."/>
            <person name="Lane M.K."/>
            <person name="Lawler S."/>
            <person name="Leigh B.A."/>
            <person name="Lewis C."/>
            <person name="Lostal L.M."/>
            <person name="Marking D."/>
            <person name="Mancera P.A."/>
            <person name="McClenthan E.C."/>
            <person name="McIntyre E.A."/>
            <person name="Mine J.A."/>
            <person name="Modi S."/>
            <person name="Moore B.D."/>
            <person name="Morgan W.A."/>
            <person name="Nelson K.M."/>
            <person name="Nguyen K.N."/>
            <person name="Ogburn N."/>
            <person name="Parrino D.G."/>
            <person name="Pedapudi A.D."/>
            <person name="Pelham R.P."/>
            <person name="Preece A.M."/>
            <person name="Rampersad E.A."/>
            <person name="Richardson J.C."/>
            <person name="Rodgers C.M."/>
            <person name="Schaffer B.L."/>
            <person name="Sheridan N.E."/>
            <person name="Solone M.R."/>
            <person name="Staley Z.R."/>
            <person name="Tabuchi M."/>
            <person name="Waide R.J."/>
            <person name="Wanjugi P.W."/>
            <person name="Young S."/>
            <person name="Clum A."/>
            <person name="Daum C."/>
            <person name="Huntemann M."/>
            <person name="Ivanova N."/>
            <person name="Kyrpides N."/>
            <person name="Mikhailova N."/>
            <person name="Palaniappan K."/>
            <person name="Pillay M."/>
            <person name="Reddy T.B.K."/>
            <person name="Shapiro N."/>
            <person name="Stamatis D."/>
            <person name="Varghese N."/>
            <person name="Woyke T."/>
            <person name="Boden R."/>
            <person name="Freyermuth S.K."/>
            <person name="Kerfeld C.A."/>
        </authorList>
    </citation>
    <scope>NUCLEOTIDE SEQUENCE [LARGE SCALE GENOMIC DNA]</scope>
    <source>
        <strain evidence="2 3">JR-2</strain>
    </source>
</reference>
<dbReference type="Proteomes" id="UP000285478">
    <property type="component" value="Chromosome"/>
</dbReference>